<reference evidence="2" key="1">
    <citation type="submission" date="2014-11" db="EMBL/GenBank/DDBJ databases">
        <authorList>
            <person name="Amaro Gonzalez C."/>
        </authorList>
    </citation>
    <scope>NUCLEOTIDE SEQUENCE</scope>
</reference>
<organism evidence="2">
    <name type="scientific">Anguilla anguilla</name>
    <name type="common">European freshwater eel</name>
    <name type="synonym">Muraena anguilla</name>
    <dbReference type="NCBI Taxonomy" id="7936"/>
    <lineage>
        <taxon>Eukaryota</taxon>
        <taxon>Metazoa</taxon>
        <taxon>Chordata</taxon>
        <taxon>Craniata</taxon>
        <taxon>Vertebrata</taxon>
        <taxon>Euteleostomi</taxon>
        <taxon>Actinopterygii</taxon>
        <taxon>Neopterygii</taxon>
        <taxon>Teleostei</taxon>
        <taxon>Anguilliformes</taxon>
        <taxon>Anguillidae</taxon>
        <taxon>Anguilla</taxon>
    </lineage>
</organism>
<feature type="transmembrane region" description="Helical" evidence="1">
    <location>
        <begin position="20"/>
        <end position="37"/>
    </location>
</feature>
<name>A0A0E9PUW6_ANGAN</name>
<keyword evidence="1" id="KW-1133">Transmembrane helix</keyword>
<proteinExistence type="predicted"/>
<protein>
    <submittedName>
        <fullName evidence="2">Uncharacterized protein</fullName>
    </submittedName>
</protein>
<keyword evidence="1" id="KW-0472">Membrane</keyword>
<dbReference type="EMBL" id="GBXM01100909">
    <property type="protein sequence ID" value="JAH07668.1"/>
    <property type="molecule type" value="Transcribed_RNA"/>
</dbReference>
<accession>A0A0E9PUW6</accession>
<reference evidence="2" key="2">
    <citation type="journal article" date="2015" name="Fish Shellfish Immunol.">
        <title>Early steps in the European eel (Anguilla anguilla)-Vibrio vulnificus interaction in the gills: Role of the RtxA13 toxin.</title>
        <authorList>
            <person name="Callol A."/>
            <person name="Pajuelo D."/>
            <person name="Ebbesson L."/>
            <person name="Teles M."/>
            <person name="MacKenzie S."/>
            <person name="Amaro C."/>
        </authorList>
    </citation>
    <scope>NUCLEOTIDE SEQUENCE</scope>
</reference>
<sequence>MKRGCVKLQLRRERAQNNPVALGLLGLFFWGSAAHVYQH</sequence>
<keyword evidence="1" id="KW-0812">Transmembrane</keyword>
<evidence type="ECO:0000313" key="2">
    <source>
        <dbReference type="EMBL" id="JAH07668.1"/>
    </source>
</evidence>
<evidence type="ECO:0000256" key="1">
    <source>
        <dbReference type="SAM" id="Phobius"/>
    </source>
</evidence>
<dbReference type="AlphaFoldDB" id="A0A0E9PUW6"/>